<keyword evidence="8" id="KW-1133">Transmembrane helix</keyword>
<dbReference type="SUPFAM" id="SSF74653">
    <property type="entry name" value="TolA/TonB C-terminal domain"/>
    <property type="match status" value="1"/>
</dbReference>
<keyword evidence="5" id="KW-0997">Cell inner membrane</keyword>
<accession>A0ABY4B455</accession>
<reference evidence="12 13" key="1">
    <citation type="submission" date="2022-03" db="EMBL/GenBank/DDBJ databases">
        <title>Hymenobactersp. isolated from the air.</title>
        <authorList>
            <person name="Won M."/>
            <person name="Kwon S.-W."/>
        </authorList>
    </citation>
    <scope>NUCLEOTIDE SEQUENCE [LARGE SCALE GENOMIC DNA]</scope>
    <source>
        <strain evidence="12 13">KACC 22596</strain>
    </source>
</reference>
<evidence type="ECO:0000256" key="10">
    <source>
        <dbReference type="SAM" id="SignalP"/>
    </source>
</evidence>
<evidence type="ECO:0000313" key="13">
    <source>
        <dbReference type="Proteomes" id="UP000831390"/>
    </source>
</evidence>
<organism evidence="12 13">
    <name type="scientific">Hymenobacter monticola</name>
    <dbReference type="NCBI Taxonomy" id="1705399"/>
    <lineage>
        <taxon>Bacteria</taxon>
        <taxon>Pseudomonadati</taxon>
        <taxon>Bacteroidota</taxon>
        <taxon>Cytophagia</taxon>
        <taxon>Cytophagales</taxon>
        <taxon>Hymenobacteraceae</taxon>
        <taxon>Hymenobacter</taxon>
    </lineage>
</organism>
<proteinExistence type="inferred from homology"/>
<keyword evidence="9" id="KW-0472">Membrane</keyword>
<dbReference type="RefSeq" id="WP_243511246.1">
    <property type="nucleotide sequence ID" value="NZ_CP094534.1"/>
</dbReference>
<keyword evidence="4" id="KW-1003">Cell membrane</keyword>
<keyword evidence="3" id="KW-0813">Transport</keyword>
<dbReference type="PANTHER" id="PTHR33446:SF2">
    <property type="entry name" value="PROTEIN TONB"/>
    <property type="match status" value="1"/>
</dbReference>
<evidence type="ECO:0000259" key="11">
    <source>
        <dbReference type="PROSITE" id="PS52015"/>
    </source>
</evidence>
<comment type="similarity">
    <text evidence="2">Belongs to the TonB family.</text>
</comment>
<dbReference type="InterPro" id="IPR006260">
    <property type="entry name" value="TonB/TolA_C"/>
</dbReference>
<dbReference type="Pfam" id="PF03544">
    <property type="entry name" value="TonB_C"/>
    <property type="match status" value="1"/>
</dbReference>
<evidence type="ECO:0000256" key="3">
    <source>
        <dbReference type="ARBA" id="ARBA00022448"/>
    </source>
</evidence>
<sequence>MNKTILSGFLVLASSSATLAQTTPAPAPTTTQQTIILKPGNMQVQAHSAANRPDRAPVYPGGEQALGLFFLNNLKYPDAARVKQLSGIVLVNATVNEDGTVSNPVVAKSLSPECDAEALRVVPMLTGWQPAMRKGRPLPVLIQLPVPFGGAGDMKIEMNNRPSPAGRRGVK</sequence>
<keyword evidence="7" id="KW-0653">Protein transport</keyword>
<feature type="signal peptide" evidence="10">
    <location>
        <begin position="1"/>
        <end position="20"/>
    </location>
</feature>
<evidence type="ECO:0000313" key="12">
    <source>
        <dbReference type="EMBL" id="UOE32506.1"/>
    </source>
</evidence>
<dbReference type="PANTHER" id="PTHR33446">
    <property type="entry name" value="PROTEIN TONB-RELATED"/>
    <property type="match status" value="1"/>
</dbReference>
<keyword evidence="10" id="KW-0732">Signal</keyword>
<gene>
    <name evidence="12" type="ORF">MTP16_15370</name>
</gene>
<dbReference type="Gene3D" id="3.30.1150.10">
    <property type="match status" value="1"/>
</dbReference>
<evidence type="ECO:0000256" key="4">
    <source>
        <dbReference type="ARBA" id="ARBA00022475"/>
    </source>
</evidence>
<evidence type="ECO:0000256" key="7">
    <source>
        <dbReference type="ARBA" id="ARBA00022927"/>
    </source>
</evidence>
<evidence type="ECO:0000256" key="5">
    <source>
        <dbReference type="ARBA" id="ARBA00022519"/>
    </source>
</evidence>
<comment type="subcellular location">
    <subcellularLocation>
        <location evidence="1">Cell inner membrane</location>
        <topology evidence="1">Single-pass membrane protein</topology>
        <orientation evidence="1">Periplasmic side</orientation>
    </subcellularLocation>
</comment>
<protein>
    <submittedName>
        <fullName evidence="12">Energy transducer TonB</fullName>
    </submittedName>
</protein>
<evidence type="ECO:0000256" key="1">
    <source>
        <dbReference type="ARBA" id="ARBA00004383"/>
    </source>
</evidence>
<evidence type="ECO:0000256" key="8">
    <source>
        <dbReference type="ARBA" id="ARBA00022989"/>
    </source>
</evidence>
<name>A0ABY4B455_9BACT</name>
<dbReference type="EMBL" id="CP094534">
    <property type="protein sequence ID" value="UOE32506.1"/>
    <property type="molecule type" value="Genomic_DNA"/>
</dbReference>
<feature type="chain" id="PRO_5045778620" evidence="10">
    <location>
        <begin position="21"/>
        <end position="171"/>
    </location>
</feature>
<keyword evidence="13" id="KW-1185">Reference proteome</keyword>
<dbReference type="NCBIfam" id="TIGR01352">
    <property type="entry name" value="tonB_Cterm"/>
    <property type="match status" value="1"/>
</dbReference>
<dbReference type="PROSITE" id="PS52015">
    <property type="entry name" value="TONB_CTD"/>
    <property type="match status" value="1"/>
</dbReference>
<evidence type="ECO:0000256" key="2">
    <source>
        <dbReference type="ARBA" id="ARBA00006555"/>
    </source>
</evidence>
<keyword evidence="6" id="KW-0812">Transmembrane</keyword>
<dbReference type="Proteomes" id="UP000831390">
    <property type="component" value="Chromosome"/>
</dbReference>
<dbReference type="InterPro" id="IPR051045">
    <property type="entry name" value="TonB-dependent_transducer"/>
</dbReference>
<evidence type="ECO:0000256" key="6">
    <source>
        <dbReference type="ARBA" id="ARBA00022692"/>
    </source>
</evidence>
<dbReference type="InterPro" id="IPR037682">
    <property type="entry name" value="TonB_C"/>
</dbReference>
<evidence type="ECO:0000256" key="9">
    <source>
        <dbReference type="ARBA" id="ARBA00023136"/>
    </source>
</evidence>
<feature type="domain" description="TonB C-terminal" evidence="11">
    <location>
        <begin position="61"/>
        <end position="157"/>
    </location>
</feature>